<name>A0A7I7RZI2_9MYCO</name>
<dbReference type="SUPFAM" id="SSF48498">
    <property type="entry name" value="Tetracyclin repressor-like, C-terminal domain"/>
    <property type="match status" value="1"/>
</dbReference>
<evidence type="ECO:0000259" key="5">
    <source>
        <dbReference type="PROSITE" id="PS50977"/>
    </source>
</evidence>
<evidence type="ECO:0000256" key="1">
    <source>
        <dbReference type="ARBA" id="ARBA00023015"/>
    </source>
</evidence>
<dbReference type="GO" id="GO:0000976">
    <property type="term" value="F:transcription cis-regulatory region binding"/>
    <property type="evidence" value="ECO:0007669"/>
    <property type="project" value="TreeGrafter"/>
</dbReference>
<dbReference type="InterPro" id="IPR050109">
    <property type="entry name" value="HTH-type_TetR-like_transc_reg"/>
</dbReference>
<dbReference type="InterPro" id="IPR009057">
    <property type="entry name" value="Homeodomain-like_sf"/>
</dbReference>
<dbReference type="KEGG" id="marz:MARA_34650"/>
<evidence type="ECO:0000256" key="3">
    <source>
        <dbReference type="ARBA" id="ARBA00023163"/>
    </source>
</evidence>
<dbReference type="EMBL" id="AP022593">
    <property type="protein sequence ID" value="BBY49997.1"/>
    <property type="molecule type" value="Genomic_DNA"/>
</dbReference>
<dbReference type="Proteomes" id="UP000467428">
    <property type="component" value="Chromosome"/>
</dbReference>
<organism evidence="6 7">
    <name type="scientific">Mycolicibacterium arabiense</name>
    <dbReference type="NCBI Taxonomy" id="1286181"/>
    <lineage>
        <taxon>Bacteria</taxon>
        <taxon>Bacillati</taxon>
        <taxon>Actinomycetota</taxon>
        <taxon>Actinomycetes</taxon>
        <taxon>Mycobacteriales</taxon>
        <taxon>Mycobacteriaceae</taxon>
        <taxon>Mycolicibacterium</taxon>
    </lineage>
</organism>
<sequence length="225" mass="23910">MNTTIDDGGRPSEKRVQTRSVVTRRRIVDSAIRLFAEQGYPATGTREIIAQSGMTGGAFYHHFGDKDSVAKAILAEANARVLAAFVATDAGGPAVEAAIRGTFAVASLHVSDAGVRVGSQLLHTVGQATGQAGRYFAAWSDALGAQFDRGQRQGDVRNDLDPEVVGRSVASASYGAWAVAGLTPGDSDVVTRMADLWDVMLPAIVVPEVAPRFLGYLREQRRQPN</sequence>
<proteinExistence type="predicted"/>
<evidence type="ECO:0000256" key="4">
    <source>
        <dbReference type="PROSITE-ProRule" id="PRU00335"/>
    </source>
</evidence>
<geneLocation type="plasmid" evidence="7">
    <name>pjcm18538 dna</name>
</geneLocation>
<dbReference type="Pfam" id="PF00440">
    <property type="entry name" value="TetR_N"/>
    <property type="match status" value="1"/>
</dbReference>
<reference evidence="6 7" key="1">
    <citation type="journal article" date="2019" name="Emerg. Microbes Infect.">
        <title>Comprehensive subspecies identification of 175 nontuberculous mycobacteria species based on 7547 genomic profiles.</title>
        <authorList>
            <person name="Matsumoto Y."/>
            <person name="Kinjo T."/>
            <person name="Motooka D."/>
            <person name="Nabeya D."/>
            <person name="Jung N."/>
            <person name="Uechi K."/>
            <person name="Horii T."/>
            <person name="Iida T."/>
            <person name="Fujita J."/>
            <person name="Nakamura S."/>
        </authorList>
    </citation>
    <scope>NUCLEOTIDE SEQUENCE [LARGE SCALE GENOMIC DNA]</scope>
    <source>
        <strain evidence="6 7">JCM 18538</strain>
    </source>
</reference>
<evidence type="ECO:0000313" key="7">
    <source>
        <dbReference type="Proteomes" id="UP000467428"/>
    </source>
</evidence>
<dbReference type="PANTHER" id="PTHR30055:SF234">
    <property type="entry name" value="HTH-TYPE TRANSCRIPTIONAL REGULATOR BETI"/>
    <property type="match status" value="1"/>
</dbReference>
<dbReference type="InterPro" id="IPR054126">
    <property type="entry name" value="CprB_TetR_C"/>
</dbReference>
<dbReference type="AlphaFoldDB" id="A0A7I7RZI2"/>
<keyword evidence="1" id="KW-0805">Transcription regulation</keyword>
<dbReference type="SUPFAM" id="SSF46689">
    <property type="entry name" value="Homeodomain-like"/>
    <property type="match status" value="1"/>
</dbReference>
<feature type="DNA-binding region" description="H-T-H motif" evidence="4">
    <location>
        <begin position="44"/>
        <end position="63"/>
    </location>
</feature>
<dbReference type="RefSeq" id="WP_163919533.1">
    <property type="nucleotide sequence ID" value="NZ_AP022593.1"/>
</dbReference>
<dbReference type="Pfam" id="PF21935">
    <property type="entry name" value="TetR_C_45"/>
    <property type="match status" value="1"/>
</dbReference>
<feature type="domain" description="HTH tetR-type" evidence="5">
    <location>
        <begin position="21"/>
        <end position="81"/>
    </location>
</feature>
<keyword evidence="7" id="KW-1185">Reference proteome</keyword>
<evidence type="ECO:0000313" key="6">
    <source>
        <dbReference type="EMBL" id="BBY49997.1"/>
    </source>
</evidence>
<keyword evidence="2 4" id="KW-0238">DNA-binding</keyword>
<dbReference type="InterPro" id="IPR036271">
    <property type="entry name" value="Tet_transcr_reg_TetR-rel_C_sf"/>
</dbReference>
<dbReference type="InterPro" id="IPR001647">
    <property type="entry name" value="HTH_TetR"/>
</dbReference>
<accession>A0A7I7RZI2</accession>
<dbReference type="PROSITE" id="PS50977">
    <property type="entry name" value="HTH_TETR_2"/>
    <property type="match status" value="1"/>
</dbReference>
<dbReference type="PANTHER" id="PTHR30055">
    <property type="entry name" value="HTH-TYPE TRANSCRIPTIONAL REGULATOR RUTR"/>
    <property type="match status" value="1"/>
</dbReference>
<dbReference type="PRINTS" id="PR00455">
    <property type="entry name" value="HTHTETR"/>
</dbReference>
<keyword evidence="3" id="KW-0804">Transcription</keyword>
<dbReference type="Gene3D" id="1.10.357.10">
    <property type="entry name" value="Tetracycline Repressor, domain 2"/>
    <property type="match status" value="1"/>
</dbReference>
<dbReference type="GO" id="GO:0003700">
    <property type="term" value="F:DNA-binding transcription factor activity"/>
    <property type="evidence" value="ECO:0007669"/>
    <property type="project" value="TreeGrafter"/>
</dbReference>
<protein>
    <submittedName>
        <fullName evidence="6">TetR family transcriptional regulator</fullName>
    </submittedName>
</protein>
<evidence type="ECO:0000256" key="2">
    <source>
        <dbReference type="ARBA" id="ARBA00023125"/>
    </source>
</evidence>
<gene>
    <name evidence="6" type="ORF">MARA_34650</name>
</gene>